<evidence type="ECO:0000313" key="10">
    <source>
        <dbReference type="EMBL" id="KJE97040.1"/>
    </source>
</evidence>
<gene>
    <name evidence="10" type="ORF">CAOG_007526</name>
</gene>
<dbReference type="PANTHER" id="PTHR11040">
    <property type="entry name" value="ZINC/IRON TRANSPORTER"/>
    <property type="match status" value="1"/>
</dbReference>
<proteinExistence type="inferred from homology"/>
<feature type="transmembrane region" description="Helical" evidence="8">
    <location>
        <begin position="244"/>
        <end position="264"/>
    </location>
</feature>
<dbReference type="OMA" id="DCTSHDD"/>
<dbReference type="Proteomes" id="UP000008743">
    <property type="component" value="Unassembled WGS sequence"/>
</dbReference>
<comment type="similarity">
    <text evidence="2 8">Belongs to the ZIP transporter (TC 2.A.5) family.</text>
</comment>
<evidence type="ECO:0000256" key="2">
    <source>
        <dbReference type="ARBA" id="ARBA00006939"/>
    </source>
</evidence>
<dbReference type="FunCoup" id="A0A0D2WVX4">
    <property type="interactions" value="185"/>
</dbReference>
<evidence type="ECO:0000256" key="9">
    <source>
        <dbReference type="SAM" id="MobiDB-lite"/>
    </source>
</evidence>
<dbReference type="STRING" id="595528.A0A0D2WVX4"/>
<keyword evidence="5 8" id="KW-1133">Transmembrane helix</keyword>
<evidence type="ECO:0000256" key="4">
    <source>
        <dbReference type="ARBA" id="ARBA00022692"/>
    </source>
</evidence>
<comment type="caution">
    <text evidence="8">Lacks conserved residue(s) required for the propagation of feature annotation.</text>
</comment>
<evidence type="ECO:0000256" key="8">
    <source>
        <dbReference type="RuleBase" id="RU362088"/>
    </source>
</evidence>
<sequence length="336" mass="36064">MSNETDECLFEAVDDYDQRYNIAAFFIILVTSMMGTLLPILAKRNPTWICFRSPFVFTIGKHVGTGVIIALALIHLLSPAYEELGNPCLPAAFAEDYTFAPLFAMLGALVMHVFETLAAMHAPKAELKSETSQSPSMAQFTSSDCCDPESGQSTTPTTDSLAFAHGHSHGALLGITSAERTIAAYVLEFGLTAHSVIIGLTVGVSSVTDLETLIPALVFHQFFEGIALGARLVECNFSKLNEFLLAFIYSVSAPVGIAIGIGIVNSYNENGVTTNLVQGTFDAVSAGILLYVGFSQMLAIEFPRDFAAASSRARRVALFVAMWVGAGIMAFIGRYL</sequence>
<dbReference type="eggNOG" id="KOG1558">
    <property type="taxonomic scope" value="Eukaryota"/>
</dbReference>
<dbReference type="InParanoid" id="A0A0D2WVX4"/>
<dbReference type="NCBIfam" id="TIGR00820">
    <property type="entry name" value="zip"/>
    <property type="match status" value="1"/>
</dbReference>
<name>A0A0D2WVX4_CAPO3</name>
<feature type="transmembrane region" description="Helical" evidence="8">
    <location>
        <begin position="276"/>
        <end position="295"/>
    </location>
</feature>
<dbReference type="GO" id="GO:0005385">
    <property type="term" value="F:zinc ion transmembrane transporter activity"/>
    <property type="evidence" value="ECO:0007669"/>
    <property type="project" value="InterPro"/>
</dbReference>
<evidence type="ECO:0000256" key="7">
    <source>
        <dbReference type="ARBA" id="ARBA00023136"/>
    </source>
</evidence>
<keyword evidence="7 8" id="KW-0472">Membrane</keyword>
<evidence type="ECO:0000256" key="1">
    <source>
        <dbReference type="ARBA" id="ARBA00004141"/>
    </source>
</evidence>
<keyword evidence="6 8" id="KW-0406">Ion transport</keyword>
<accession>A0A0D2WVX4</accession>
<feature type="transmembrane region" description="Helical" evidence="8">
    <location>
        <begin position="54"/>
        <end position="77"/>
    </location>
</feature>
<dbReference type="InterPro" id="IPR004698">
    <property type="entry name" value="Zn/Fe_permease_fun/pln"/>
</dbReference>
<dbReference type="InterPro" id="IPR003689">
    <property type="entry name" value="ZIP"/>
</dbReference>
<comment type="subcellular location">
    <subcellularLocation>
        <location evidence="1 8">Membrane</location>
        <topology evidence="1 8">Multi-pass membrane protein</topology>
    </subcellularLocation>
</comment>
<dbReference type="PANTHER" id="PTHR11040:SF44">
    <property type="entry name" value="PROTEIN ZNTC-RELATED"/>
    <property type="match status" value="1"/>
</dbReference>
<feature type="region of interest" description="Disordered" evidence="9">
    <location>
        <begin position="131"/>
        <end position="154"/>
    </location>
</feature>
<dbReference type="AlphaFoldDB" id="A0A0D2WVX4"/>
<organism evidence="10 11">
    <name type="scientific">Capsaspora owczarzaki (strain ATCC 30864)</name>
    <dbReference type="NCBI Taxonomy" id="595528"/>
    <lineage>
        <taxon>Eukaryota</taxon>
        <taxon>Filasterea</taxon>
        <taxon>Capsaspora</taxon>
    </lineage>
</organism>
<dbReference type="Pfam" id="PF02535">
    <property type="entry name" value="Zip"/>
    <property type="match status" value="1"/>
</dbReference>
<dbReference type="RefSeq" id="XP_004343400.1">
    <property type="nucleotide sequence ID" value="XM_004343350.1"/>
</dbReference>
<keyword evidence="4 8" id="KW-0812">Transmembrane</keyword>
<feature type="transmembrane region" description="Helical" evidence="8">
    <location>
        <begin position="97"/>
        <end position="118"/>
    </location>
</feature>
<dbReference type="PhylomeDB" id="A0A0D2WVX4"/>
<dbReference type="EMBL" id="KE346373">
    <property type="protein sequence ID" value="KJE97040.1"/>
    <property type="molecule type" value="Genomic_DNA"/>
</dbReference>
<feature type="transmembrane region" description="Helical" evidence="8">
    <location>
        <begin position="20"/>
        <end position="42"/>
    </location>
</feature>
<dbReference type="GO" id="GO:0005886">
    <property type="term" value="C:plasma membrane"/>
    <property type="evidence" value="ECO:0007669"/>
    <property type="project" value="TreeGrafter"/>
</dbReference>
<evidence type="ECO:0000313" key="11">
    <source>
        <dbReference type="Proteomes" id="UP000008743"/>
    </source>
</evidence>
<keyword evidence="11" id="KW-1185">Reference proteome</keyword>
<keyword evidence="3 8" id="KW-0813">Transport</keyword>
<evidence type="ECO:0000256" key="5">
    <source>
        <dbReference type="ARBA" id="ARBA00022989"/>
    </source>
</evidence>
<evidence type="ECO:0000256" key="6">
    <source>
        <dbReference type="ARBA" id="ARBA00023065"/>
    </source>
</evidence>
<reference evidence="11" key="1">
    <citation type="submission" date="2011-02" db="EMBL/GenBank/DDBJ databases">
        <title>The Genome Sequence of Capsaspora owczarzaki ATCC 30864.</title>
        <authorList>
            <person name="Russ C."/>
            <person name="Cuomo C."/>
            <person name="Burger G."/>
            <person name="Gray M.W."/>
            <person name="Holland P.W.H."/>
            <person name="King N."/>
            <person name="Lang F.B.F."/>
            <person name="Roger A.J."/>
            <person name="Ruiz-Trillo I."/>
            <person name="Young S.K."/>
            <person name="Zeng Q."/>
            <person name="Gargeya S."/>
            <person name="Alvarado L."/>
            <person name="Berlin A."/>
            <person name="Chapman S.B."/>
            <person name="Chen Z."/>
            <person name="Freedman E."/>
            <person name="Gellesch M."/>
            <person name="Goldberg J."/>
            <person name="Griggs A."/>
            <person name="Gujja S."/>
            <person name="Heilman E."/>
            <person name="Heiman D."/>
            <person name="Howarth C."/>
            <person name="Mehta T."/>
            <person name="Neiman D."/>
            <person name="Pearson M."/>
            <person name="Roberts A."/>
            <person name="Saif S."/>
            <person name="Shea T."/>
            <person name="Shenoy N."/>
            <person name="Sisk P."/>
            <person name="Stolte C."/>
            <person name="Sykes S."/>
            <person name="White J."/>
            <person name="Yandava C."/>
            <person name="Haas B."/>
            <person name="Nusbaum C."/>
            <person name="Birren B."/>
        </authorList>
    </citation>
    <scope>NUCLEOTIDE SEQUENCE</scope>
    <source>
        <strain evidence="11">ATCC 30864</strain>
    </source>
</reference>
<feature type="transmembrane region" description="Helical" evidence="8">
    <location>
        <begin position="316"/>
        <end position="335"/>
    </location>
</feature>
<evidence type="ECO:0000256" key="3">
    <source>
        <dbReference type="ARBA" id="ARBA00022448"/>
    </source>
</evidence>
<protein>
    <submittedName>
        <fullName evidence="10">ZIP zinc transporter</fullName>
    </submittedName>
</protein>
<dbReference type="OrthoDB" id="1100342at2759"/>